<comment type="caution">
    <text evidence="2">The sequence shown here is derived from an EMBL/GenBank/DDBJ whole genome shotgun (WGS) entry which is preliminary data.</text>
</comment>
<dbReference type="PROSITE" id="PS51257">
    <property type="entry name" value="PROKAR_LIPOPROTEIN"/>
    <property type="match status" value="1"/>
</dbReference>
<reference evidence="2 3" key="1">
    <citation type="journal article" date="2019" name="Emerg. Microbes Infect.">
        <title>Comprehensive subspecies identification of 175 nontuberculous mycobacteria species based on 7547 genomic profiles.</title>
        <authorList>
            <person name="Matsumoto Y."/>
            <person name="Kinjo T."/>
            <person name="Motooka D."/>
            <person name="Nabeya D."/>
            <person name="Jung N."/>
            <person name="Uechi K."/>
            <person name="Horii T."/>
            <person name="Iida T."/>
            <person name="Fujita J."/>
            <person name="Nakamura S."/>
        </authorList>
    </citation>
    <scope>NUCLEOTIDE SEQUENCE [LARGE SCALE GENOMIC DNA]</scope>
    <source>
        <strain evidence="2 3">JCM 13392</strain>
    </source>
</reference>
<evidence type="ECO:0000313" key="3">
    <source>
        <dbReference type="Proteomes" id="UP000465241"/>
    </source>
</evidence>
<dbReference type="AlphaFoldDB" id="A0A7I9WF52"/>
<accession>A0A7I9WF52</accession>
<gene>
    <name evidence="2" type="ORF">MMUR_00120</name>
</gene>
<sequence length="158" mass="17037">MDAVTRHVPLGPVSRAATALLMILGAAAFVLVGCPSYRDGVPGELARGRDDAESAARSAALALDLWGRDRSTRNLVSVQLSDAREEVAQAYKDVIELTVEERVDVERQRFLLDSMTHVLRDLSAADAAVRAVPGSAVNPDTLRRDLLNAADQLAGQYR</sequence>
<proteinExistence type="predicted"/>
<organism evidence="2 3">
    <name type="scientific">Mycolicibacterium murale</name>
    <dbReference type="NCBI Taxonomy" id="182220"/>
    <lineage>
        <taxon>Bacteria</taxon>
        <taxon>Bacillati</taxon>
        <taxon>Actinomycetota</taxon>
        <taxon>Actinomycetes</taxon>
        <taxon>Mycobacteriales</taxon>
        <taxon>Mycobacteriaceae</taxon>
        <taxon>Mycolicibacterium</taxon>
    </lineage>
</organism>
<keyword evidence="1" id="KW-0812">Transmembrane</keyword>
<dbReference type="Proteomes" id="UP000465241">
    <property type="component" value="Unassembled WGS sequence"/>
</dbReference>
<feature type="transmembrane region" description="Helical" evidence="1">
    <location>
        <begin position="16"/>
        <end position="37"/>
    </location>
</feature>
<keyword evidence="1" id="KW-0472">Membrane</keyword>
<dbReference type="EMBL" id="BLKT01000001">
    <property type="protein sequence ID" value="GFG55876.1"/>
    <property type="molecule type" value="Genomic_DNA"/>
</dbReference>
<keyword evidence="3" id="KW-1185">Reference proteome</keyword>
<name>A0A7I9WF52_9MYCO</name>
<protein>
    <submittedName>
        <fullName evidence="2">Uncharacterized protein</fullName>
    </submittedName>
</protein>
<keyword evidence="1" id="KW-1133">Transmembrane helix</keyword>
<evidence type="ECO:0000256" key="1">
    <source>
        <dbReference type="SAM" id="Phobius"/>
    </source>
</evidence>
<evidence type="ECO:0000313" key="2">
    <source>
        <dbReference type="EMBL" id="GFG55876.1"/>
    </source>
</evidence>